<protein>
    <recommendedName>
        <fullName evidence="4">C2H2-type domain-containing protein</fullName>
    </recommendedName>
</protein>
<organism evidence="2 3">
    <name type="scientific">Ceratodon purpureus</name>
    <name type="common">Fire moss</name>
    <name type="synonym">Dicranum purpureum</name>
    <dbReference type="NCBI Taxonomy" id="3225"/>
    <lineage>
        <taxon>Eukaryota</taxon>
        <taxon>Viridiplantae</taxon>
        <taxon>Streptophyta</taxon>
        <taxon>Embryophyta</taxon>
        <taxon>Bryophyta</taxon>
        <taxon>Bryophytina</taxon>
        <taxon>Bryopsida</taxon>
        <taxon>Dicranidae</taxon>
        <taxon>Pseudoditrichales</taxon>
        <taxon>Ditrichaceae</taxon>
        <taxon>Ceratodon</taxon>
    </lineage>
</organism>
<keyword evidence="3" id="KW-1185">Reference proteome</keyword>
<feature type="compositionally biased region" description="Basic and acidic residues" evidence="1">
    <location>
        <begin position="24"/>
        <end position="38"/>
    </location>
</feature>
<proteinExistence type="predicted"/>
<evidence type="ECO:0000313" key="3">
    <source>
        <dbReference type="Proteomes" id="UP000822688"/>
    </source>
</evidence>
<gene>
    <name evidence="2" type="ORF">KC19_12G016200</name>
</gene>
<dbReference type="EMBL" id="CM026433">
    <property type="protein sequence ID" value="KAG0553500.1"/>
    <property type="molecule type" value="Genomic_DNA"/>
</dbReference>
<sequence>MILFMLLYVVSIDCQSCSNTKLTDTQRHTHTHTGEKGKARQSLIFSSAISHI</sequence>
<evidence type="ECO:0000256" key="1">
    <source>
        <dbReference type="SAM" id="MobiDB-lite"/>
    </source>
</evidence>
<evidence type="ECO:0008006" key="4">
    <source>
        <dbReference type="Google" id="ProtNLM"/>
    </source>
</evidence>
<feature type="compositionally biased region" description="Polar residues" evidence="1">
    <location>
        <begin position="43"/>
        <end position="52"/>
    </location>
</feature>
<dbReference type="Proteomes" id="UP000822688">
    <property type="component" value="Chromosome 12"/>
</dbReference>
<accession>A0A8T0G309</accession>
<comment type="caution">
    <text evidence="2">The sequence shown here is derived from an EMBL/GenBank/DDBJ whole genome shotgun (WGS) entry which is preliminary data.</text>
</comment>
<dbReference type="AlphaFoldDB" id="A0A8T0G309"/>
<feature type="region of interest" description="Disordered" evidence="1">
    <location>
        <begin position="23"/>
        <end position="52"/>
    </location>
</feature>
<name>A0A8T0G309_CERPU</name>
<reference evidence="2" key="1">
    <citation type="submission" date="2020-06" db="EMBL/GenBank/DDBJ databases">
        <title>WGS assembly of Ceratodon purpureus strain R40.</title>
        <authorList>
            <person name="Carey S.B."/>
            <person name="Jenkins J."/>
            <person name="Shu S."/>
            <person name="Lovell J.T."/>
            <person name="Sreedasyam A."/>
            <person name="Maumus F."/>
            <person name="Tiley G.P."/>
            <person name="Fernandez-Pozo N."/>
            <person name="Barry K."/>
            <person name="Chen C."/>
            <person name="Wang M."/>
            <person name="Lipzen A."/>
            <person name="Daum C."/>
            <person name="Saski C.A."/>
            <person name="Payton A.C."/>
            <person name="Mcbreen J.C."/>
            <person name="Conrad R.E."/>
            <person name="Kollar L.M."/>
            <person name="Olsson S."/>
            <person name="Huttunen S."/>
            <person name="Landis J.B."/>
            <person name="Wickett N.J."/>
            <person name="Johnson M.G."/>
            <person name="Rensing S.A."/>
            <person name="Grimwood J."/>
            <person name="Schmutz J."/>
            <person name="Mcdaniel S.F."/>
        </authorList>
    </citation>
    <scope>NUCLEOTIDE SEQUENCE</scope>
    <source>
        <strain evidence="2">R40</strain>
    </source>
</reference>
<evidence type="ECO:0000313" key="2">
    <source>
        <dbReference type="EMBL" id="KAG0553500.1"/>
    </source>
</evidence>